<keyword evidence="1" id="KW-0596">Phosphopantetheine</keyword>
<dbReference type="InterPro" id="IPR036291">
    <property type="entry name" value="NAD(P)-bd_dom_sf"/>
</dbReference>
<keyword evidence="5" id="KW-1185">Reference proteome</keyword>
<dbReference type="GeneID" id="36332368"/>
<feature type="non-terminal residue" evidence="4">
    <location>
        <position position="1"/>
    </location>
</feature>
<dbReference type="PANTHER" id="PTHR43775">
    <property type="entry name" value="FATTY ACID SYNTHASE"/>
    <property type="match status" value="1"/>
</dbReference>
<dbReference type="PANTHER" id="PTHR43775:SF37">
    <property type="entry name" value="SI:DKEY-61P9.11"/>
    <property type="match status" value="1"/>
</dbReference>
<proteinExistence type="predicted"/>
<dbReference type="SUPFAM" id="SSF51735">
    <property type="entry name" value="NAD(P)-binding Rossmann-fold domains"/>
    <property type="match status" value="1"/>
</dbReference>
<gene>
    <name evidence="4" type="ORF">POSPLADRAFT_1159342</name>
</gene>
<evidence type="ECO:0000313" key="4">
    <source>
        <dbReference type="EMBL" id="OSX56632.1"/>
    </source>
</evidence>
<dbReference type="EMBL" id="KZ110612">
    <property type="protein sequence ID" value="OSX56632.1"/>
    <property type="molecule type" value="Genomic_DNA"/>
</dbReference>
<dbReference type="InterPro" id="IPR013968">
    <property type="entry name" value="PKS_KR"/>
</dbReference>
<name>A0A1X6MKB6_9APHY</name>
<keyword evidence="2" id="KW-0597">Phosphoprotein</keyword>
<dbReference type="RefSeq" id="XP_024333426.1">
    <property type="nucleotide sequence ID" value="XM_024487419.1"/>
</dbReference>
<dbReference type="GO" id="GO:0004312">
    <property type="term" value="F:fatty acid synthase activity"/>
    <property type="evidence" value="ECO:0007669"/>
    <property type="project" value="TreeGrafter"/>
</dbReference>
<feature type="domain" description="Ketoreductase" evidence="3">
    <location>
        <begin position="6"/>
        <end position="140"/>
    </location>
</feature>
<dbReference type="GO" id="GO:0006633">
    <property type="term" value="P:fatty acid biosynthetic process"/>
    <property type="evidence" value="ECO:0007669"/>
    <property type="project" value="TreeGrafter"/>
</dbReference>
<dbReference type="Pfam" id="PF08659">
    <property type="entry name" value="KR"/>
    <property type="match status" value="1"/>
</dbReference>
<dbReference type="InterPro" id="IPR057326">
    <property type="entry name" value="KR_dom"/>
</dbReference>
<dbReference type="Proteomes" id="UP000194127">
    <property type="component" value="Unassembled WGS sequence"/>
</dbReference>
<dbReference type="SMART" id="SM00822">
    <property type="entry name" value="PKS_KR"/>
    <property type="match status" value="1"/>
</dbReference>
<evidence type="ECO:0000256" key="2">
    <source>
        <dbReference type="ARBA" id="ARBA00022553"/>
    </source>
</evidence>
<reference evidence="4 5" key="1">
    <citation type="submission" date="2017-04" db="EMBL/GenBank/DDBJ databases">
        <title>Genome Sequence of the Model Brown-Rot Fungus Postia placenta SB12.</title>
        <authorList>
            <consortium name="DOE Joint Genome Institute"/>
            <person name="Gaskell J."/>
            <person name="Kersten P."/>
            <person name="Larrondo L.F."/>
            <person name="Canessa P."/>
            <person name="Martinez D."/>
            <person name="Hibbett D."/>
            <person name="Schmoll M."/>
            <person name="Kubicek C.P."/>
            <person name="Martinez A.T."/>
            <person name="Yadav J."/>
            <person name="Master E."/>
            <person name="Magnuson J.K."/>
            <person name="James T."/>
            <person name="Yaver D."/>
            <person name="Berka R."/>
            <person name="Labutti K."/>
            <person name="Lipzen A."/>
            <person name="Aerts A."/>
            <person name="Barry K."/>
            <person name="Henrissat B."/>
            <person name="Blanchette R."/>
            <person name="Grigoriev I."/>
            <person name="Cullen D."/>
        </authorList>
    </citation>
    <scope>NUCLEOTIDE SEQUENCE [LARGE SCALE GENOMIC DNA]</scope>
    <source>
        <strain evidence="4 5">MAD-698-R-SB12</strain>
    </source>
</reference>
<evidence type="ECO:0000256" key="1">
    <source>
        <dbReference type="ARBA" id="ARBA00022450"/>
    </source>
</evidence>
<organism evidence="4 5">
    <name type="scientific">Postia placenta MAD-698-R-SB12</name>
    <dbReference type="NCBI Taxonomy" id="670580"/>
    <lineage>
        <taxon>Eukaryota</taxon>
        <taxon>Fungi</taxon>
        <taxon>Dikarya</taxon>
        <taxon>Basidiomycota</taxon>
        <taxon>Agaricomycotina</taxon>
        <taxon>Agaricomycetes</taxon>
        <taxon>Polyporales</taxon>
        <taxon>Adustoporiaceae</taxon>
        <taxon>Rhodonia</taxon>
    </lineage>
</organism>
<dbReference type="Gene3D" id="3.40.50.720">
    <property type="entry name" value="NAD(P)-binding Rossmann-like Domain"/>
    <property type="match status" value="1"/>
</dbReference>
<dbReference type="GO" id="GO:0044550">
    <property type="term" value="P:secondary metabolite biosynthetic process"/>
    <property type="evidence" value="ECO:0007669"/>
    <property type="project" value="TreeGrafter"/>
</dbReference>
<dbReference type="InterPro" id="IPR050091">
    <property type="entry name" value="PKS_NRPS_Biosynth_Enz"/>
</dbReference>
<evidence type="ECO:0000259" key="3">
    <source>
        <dbReference type="SMART" id="SM00822"/>
    </source>
</evidence>
<dbReference type="OrthoDB" id="329835at2759"/>
<evidence type="ECO:0000313" key="5">
    <source>
        <dbReference type="Proteomes" id="UP000194127"/>
    </source>
</evidence>
<dbReference type="AlphaFoldDB" id="A0A1X6MKB6"/>
<accession>A0A1X6MKB6</accession>
<sequence>LVREKRIVDYLCRLPAVTVDVVAVDYLDSHKTKELFHCLPHPVAGVFFLPVKLNNQLFINLRMNEDWNSVHGVKVKGLRVWLDIINPESLDFLLLASYMAAVAGSPGQANYAAAQTLMERIGAELPNTISIAVPPIVGASCVTS</sequence>
<protein>
    <recommendedName>
        <fullName evidence="3">Ketoreductase domain-containing protein</fullName>
    </recommendedName>
</protein>
<dbReference type="STRING" id="670580.A0A1X6MKB6"/>